<dbReference type="Proteomes" id="UP001162162">
    <property type="component" value="Unassembled WGS sequence"/>
</dbReference>
<reference evidence="3" key="1">
    <citation type="journal article" date="2023" name="Insect Mol. Biol.">
        <title>Genome sequencing provides insights into the evolution of gene families encoding plant cell wall-degrading enzymes in longhorned beetles.</title>
        <authorList>
            <person name="Shin N.R."/>
            <person name="Okamura Y."/>
            <person name="Kirsch R."/>
            <person name="Pauchet Y."/>
        </authorList>
    </citation>
    <scope>NUCLEOTIDE SEQUENCE</scope>
    <source>
        <strain evidence="3">AMC_N1</strain>
    </source>
</reference>
<protein>
    <recommendedName>
        <fullName evidence="2">DUF4485 domain-containing protein</fullName>
    </recommendedName>
</protein>
<evidence type="ECO:0000313" key="3">
    <source>
        <dbReference type="EMBL" id="KAJ8939649.1"/>
    </source>
</evidence>
<keyword evidence="1" id="KW-0732">Signal</keyword>
<accession>A0AAV8XM42</accession>
<feature type="non-terminal residue" evidence="3">
    <location>
        <position position="1"/>
    </location>
</feature>
<feature type="chain" id="PRO_5043798858" description="DUF4485 domain-containing protein" evidence="1">
    <location>
        <begin position="17"/>
        <end position="164"/>
    </location>
</feature>
<feature type="domain" description="DUF4485" evidence="2">
    <location>
        <begin position="113"/>
        <end position="162"/>
    </location>
</feature>
<dbReference type="InterPro" id="IPR027831">
    <property type="entry name" value="DUF4485"/>
</dbReference>
<evidence type="ECO:0000313" key="4">
    <source>
        <dbReference type="Proteomes" id="UP001162162"/>
    </source>
</evidence>
<dbReference type="Pfam" id="PF14846">
    <property type="entry name" value="DUF4485"/>
    <property type="match status" value="1"/>
</dbReference>
<sequence>AVLCVLAVSIVCLCESSRMLLPSHITSWTNSFSASSKVTNLTLPRRLTRQDYDVQQLLYQQGVRTSFDDEDVFDMNDFFGLRICSRISVLTPTMGRDKHNKSTYFGCSSVSRKHSDDRVRCVEWARKLASLSDDDLEACKLKNEYVQLLRIQVRNKFLHGPFYL</sequence>
<gene>
    <name evidence="3" type="ORF">NQ318_012082</name>
</gene>
<feature type="signal peptide" evidence="1">
    <location>
        <begin position="1"/>
        <end position="16"/>
    </location>
</feature>
<comment type="caution">
    <text evidence="3">The sequence shown here is derived from an EMBL/GenBank/DDBJ whole genome shotgun (WGS) entry which is preliminary data.</text>
</comment>
<evidence type="ECO:0000259" key="2">
    <source>
        <dbReference type="Pfam" id="PF14846"/>
    </source>
</evidence>
<dbReference type="InterPro" id="IPR036186">
    <property type="entry name" value="Serpin_sf"/>
</dbReference>
<evidence type="ECO:0000256" key="1">
    <source>
        <dbReference type="SAM" id="SignalP"/>
    </source>
</evidence>
<dbReference type="EMBL" id="JAPWTK010000477">
    <property type="protein sequence ID" value="KAJ8939649.1"/>
    <property type="molecule type" value="Genomic_DNA"/>
</dbReference>
<organism evidence="3 4">
    <name type="scientific">Aromia moschata</name>
    <dbReference type="NCBI Taxonomy" id="1265417"/>
    <lineage>
        <taxon>Eukaryota</taxon>
        <taxon>Metazoa</taxon>
        <taxon>Ecdysozoa</taxon>
        <taxon>Arthropoda</taxon>
        <taxon>Hexapoda</taxon>
        <taxon>Insecta</taxon>
        <taxon>Pterygota</taxon>
        <taxon>Neoptera</taxon>
        <taxon>Endopterygota</taxon>
        <taxon>Coleoptera</taxon>
        <taxon>Polyphaga</taxon>
        <taxon>Cucujiformia</taxon>
        <taxon>Chrysomeloidea</taxon>
        <taxon>Cerambycidae</taxon>
        <taxon>Cerambycinae</taxon>
        <taxon>Callichromatini</taxon>
        <taxon>Aromia</taxon>
    </lineage>
</organism>
<keyword evidence="4" id="KW-1185">Reference proteome</keyword>
<proteinExistence type="predicted"/>
<dbReference type="SUPFAM" id="SSF56574">
    <property type="entry name" value="Serpins"/>
    <property type="match status" value="1"/>
</dbReference>
<name>A0AAV8XM42_9CUCU</name>
<dbReference type="AlphaFoldDB" id="A0AAV8XM42"/>